<name>A0AAE3LT68_9BACI</name>
<dbReference type="Proteomes" id="UP001209318">
    <property type="component" value="Unassembled WGS sequence"/>
</dbReference>
<evidence type="ECO:0000313" key="2">
    <source>
        <dbReference type="Proteomes" id="UP001209318"/>
    </source>
</evidence>
<evidence type="ECO:0000313" key="1">
    <source>
        <dbReference type="EMBL" id="MCU9613558.1"/>
    </source>
</evidence>
<keyword evidence="2" id="KW-1185">Reference proteome</keyword>
<protein>
    <submittedName>
        <fullName evidence="1">Cytosolic protein</fullName>
    </submittedName>
</protein>
<dbReference type="EMBL" id="JAOUSF010000003">
    <property type="protein sequence ID" value="MCU9613558.1"/>
    <property type="molecule type" value="Genomic_DNA"/>
</dbReference>
<gene>
    <name evidence="1" type="ORF">OEV98_08300</name>
</gene>
<dbReference type="AlphaFoldDB" id="A0AAE3LT68"/>
<proteinExistence type="predicted"/>
<organism evidence="1 2">
    <name type="scientific">Perspicuibacillus lycopersici</name>
    <dbReference type="NCBI Taxonomy" id="1325689"/>
    <lineage>
        <taxon>Bacteria</taxon>
        <taxon>Bacillati</taxon>
        <taxon>Bacillota</taxon>
        <taxon>Bacilli</taxon>
        <taxon>Bacillales</taxon>
        <taxon>Bacillaceae</taxon>
        <taxon>Perspicuibacillus</taxon>
    </lineage>
</organism>
<comment type="caution">
    <text evidence="1">The sequence shown here is derived from an EMBL/GenBank/DDBJ whole genome shotgun (WGS) entry which is preliminary data.</text>
</comment>
<sequence length="132" mass="15428">MKSFTVHFHQEDRVDQMNVMKLSEAEFDDQAAGGTRQLFELDTNLGFFVFVDAENHEGKESYYALRYEEDQDDPSDIYAFELKDFYDMMSLFMSQMYFDEDSDDGEEEAYGPVHHLAHLLFHIVEAGEDVNP</sequence>
<dbReference type="RefSeq" id="WP_263072799.1">
    <property type="nucleotide sequence ID" value="NZ_JAOUSF010000003.1"/>
</dbReference>
<reference evidence="1" key="1">
    <citation type="submission" date="2022-10" db="EMBL/GenBank/DDBJ databases">
        <title>Description of Fervidibacillus gen. nov. in the family Fervidibacillaceae fam. nov. with two species, Fervidibacillus albus sp. nov., and Fervidibacillus halotolerans sp. nov., isolated from tidal flat sediments.</title>
        <authorList>
            <person name="Kwon K.K."/>
            <person name="Yang S.-H."/>
        </authorList>
    </citation>
    <scope>NUCLEOTIDE SEQUENCE</scope>
    <source>
        <strain evidence="1">JCM 19140</strain>
    </source>
</reference>
<accession>A0AAE3LT68</accession>